<dbReference type="PANTHER" id="PTHR11088">
    <property type="entry name" value="TRNA DIMETHYLALLYLTRANSFERASE"/>
    <property type="match status" value="1"/>
</dbReference>
<comment type="function">
    <text evidence="2 10 12">Catalyzes the transfer of a dimethylallyl group onto the adenine at position 37 in tRNAs that read codons beginning with uridine, leading to the formation of N6-(dimethylallyl)adenosine (i(6)A).</text>
</comment>
<gene>
    <name evidence="10" type="primary">miaA</name>
    <name evidence="14" type="ORF">SAMN02745149_02134</name>
</gene>
<dbReference type="STRING" id="261392.SAMN02745149_02134"/>
<keyword evidence="8 10" id="KW-0460">Magnesium</keyword>
<dbReference type="InterPro" id="IPR039657">
    <property type="entry name" value="Dimethylallyltransferase"/>
</dbReference>
<keyword evidence="5 10" id="KW-0819">tRNA processing</keyword>
<keyword evidence="4 10" id="KW-0808">Transferase</keyword>
<keyword evidence="7 10" id="KW-0067">ATP-binding</keyword>
<name>A0A1T4MYR5_TREPO</name>
<evidence type="ECO:0000256" key="7">
    <source>
        <dbReference type="ARBA" id="ARBA00022840"/>
    </source>
</evidence>
<evidence type="ECO:0000256" key="4">
    <source>
        <dbReference type="ARBA" id="ARBA00022679"/>
    </source>
</evidence>
<comment type="catalytic activity">
    <reaction evidence="9 10 11">
        <text>adenosine(37) in tRNA + dimethylallyl diphosphate = N(6)-dimethylallyladenosine(37) in tRNA + diphosphate</text>
        <dbReference type="Rhea" id="RHEA:26482"/>
        <dbReference type="Rhea" id="RHEA-COMP:10162"/>
        <dbReference type="Rhea" id="RHEA-COMP:10375"/>
        <dbReference type="ChEBI" id="CHEBI:33019"/>
        <dbReference type="ChEBI" id="CHEBI:57623"/>
        <dbReference type="ChEBI" id="CHEBI:74411"/>
        <dbReference type="ChEBI" id="CHEBI:74415"/>
        <dbReference type="EC" id="2.5.1.75"/>
    </reaction>
</comment>
<feature type="binding site" evidence="10">
    <location>
        <begin position="11"/>
        <end position="18"/>
    </location>
    <ligand>
        <name>ATP</name>
        <dbReference type="ChEBI" id="CHEBI:30616"/>
    </ligand>
</feature>
<dbReference type="Proteomes" id="UP000190423">
    <property type="component" value="Unassembled WGS sequence"/>
</dbReference>
<protein>
    <recommendedName>
        <fullName evidence="10">tRNA dimethylallyltransferase</fullName>
        <ecNumber evidence="10">2.5.1.75</ecNumber>
    </recommendedName>
    <alternativeName>
        <fullName evidence="10">Dimethylallyl diphosphate:tRNA dimethylallyltransferase</fullName>
        <shortName evidence="10">DMAPP:tRNA dimethylallyltransferase</shortName>
        <shortName evidence="10">DMATase</shortName>
    </alternativeName>
    <alternativeName>
        <fullName evidence="10">Isopentenyl-diphosphate:tRNA isopentenyltransferase</fullName>
        <shortName evidence="10">IPP transferase</shortName>
        <shortName evidence="10">IPPT</shortName>
        <shortName evidence="10">IPTase</shortName>
    </alternativeName>
</protein>
<dbReference type="EMBL" id="FUWG01000018">
    <property type="protein sequence ID" value="SJZ72051.1"/>
    <property type="molecule type" value="Genomic_DNA"/>
</dbReference>
<evidence type="ECO:0000256" key="3">
    <source>
        <dbReference type="ARBA" id="ARBA00005842"/>
    </source>
</evidence>
<reference evidence="14 15" key="1">
    <citation type="submission" date="2017-02" db="EMBL/GenBank/DDBJ databases">
        <authorList>
            <person name="Peterson S.W."/>
        </authorList>
    </citation>
    <scope>NUCLEOTIDE SEQUENCE [LARGE SCALE GENOMIC DNA]</scope>
    <source>
        <strain evidence="14 15">ATCC BAA-908</strain>
    </source>
</reference>
<evidence type="ECO:0000256" key="12">
    <source>
        <dbReference type="RuleBase" id="RU003784"/>
    </source>
</evidence>
<evidence type="ECO:0000256" key="13">
    <source>
        <dbReference type="RuleBase" id="RU003785"/>
    </source>
</evidence>
<dbReference type="GeneID" id="78317404"/>
<dbReference type="InterPro" id="IPR027417">
    <property type="entry name" value="P-loop_NTPase"/>
</dbReference>
<evidence type="ECO:0000256" key="2">
    <source>
        <dbReference type="ARBA" id="ARBA00003213"/>
    </source>
</evidence>
<evidence type="ECO:0000313" key="15">
    <source>
        <dbReference type="Proteomes" id="UP000190423"/>
    </source>
</evidence>
<organism evidence="14 15">
    <name type="scientific">Treponema porcinum</name>
    <dbReference type="NCBI Taxonomy" id="261392"/>
    <lineage>
        <taxon>Bacteria</taxon>
        <taxon>Pseudomonadati</taxon>
        <taxon>Spirochaetota</taxon>
        <taxon>Spirochaetia</taxon>
        <taxon>Spirochaetales</taxon>
        <taxon>Treponemataceae</taxon>
        <taxon>Treponema</taxon>
    </lineage>
</organism>
<dbReference type="InterPro" id="IPR018022">
    <property type="entry name" value="IPT"/>
</dbReference>
<dbReference type="PANTHER" id="PTHR11088:SF60">
    <property type="entry name" value="TRNA DIMETHYLALLYLTRANSFERASE"/>
    <property type="match status" value="1"/>
</dbReference>
<evidence type="ECO:0000256" key="1">
    <source>
        <dbReference type="ARBA" id="ARBA00001946"/>
    </source>
</evidence>
<dbReference type="HAMAP" id="MF_00185">
    <property type="entry name" value="IPP_trans"/>
    <property type="match status" value="1"/>
</dbReference>
<evidence type="ECO:0000313" key="14">
    <source>
        <dbReference type="EMBL" id="SJZ72051.1"/>
    </source>
</evidence>
<dbReference type="SUPFAM" id="SSF52540">
    <property type="entry name" value="P-loop containing nucleoside triphosphate hydrolases"/>
    <property type="match status" value="2"/>
</dbReference>
<sequence>MGKYNCIVLLGPTAVGKTSIGVQLAYQFNGEIISADSRQTYRGLDIGSGKDLCEYTVNGTPVPYHLIDIAYLSQEYNVFHYQQDFYRIFPQVISRGKLPVVVGGTGMYLDAVIRNYDLVDVPENKELRKSLEGKSLEELGRMYLELKPDLHTKNDLLERERVIRGIEIALCQGEEAQEIRNRMIVRPDIRPLIIGTTFEREKIRQNIYRRLVERIDEGMIEEVKHLHSDGCSWERLEKLGLEYRYCSLFLQGKIASVEELTQQLFIAIRQFAKRQETWFRFMEKNGVKINWLPAVPDKKIRIDAAVQLVKTNF</sequence>
<evidence type="ECO:0000256" key="6">
    <source>
        <dbReference type="ARBA" id="ARBA00022741"/>
    </source>
</evidence>
<evidence type="ECO:0000256" key="11">
    <source>
        <dbReference type="RuleBase" id="RU003783"/>
    </source>
</evidence>
<dbReference type="RefSeq" id="WP_078934015.1">
    <property type="nucleotide sequence ID" value="NZ_FUWG01000018.1"/>
</dbReference>
<accession>A0A1T4MYR5</accession>
<comment type="subunit">
    <text evidence="10">Monomer.</text>
</comment>
<evidence type="ECO:0000256" key="8">
    <source>
        <dbReference type="ARBA" id="ARBA00022842"/>
    </source>
</evidence>
<feature type="region of interest" description="Interaction with substrate tRNA" evidence="10">
    <location>
        <begin position="36"/>
        <end position="39"/>
    </location>
</feature>
<keyword evidence="15" id="KW-1185">Reference proteome</keyword>
<dbReference type="OrthoDB" id="9776390at2"/>
<comment type="similarity">
    <text evidence="3 10 13">Belongs to the IPP transferase family.</text>
</comment>
<dbReference type="EC" id="2.5.1.75" evidence="10"/>
<evidence type="ECO:0000256" key="9">
    <source>
        <dbReference type="ARBA" id="ARBA00049563"/>
    </source>
</evidence>
<evidence type="ECO:0000256" key="5">
    <source>
        <dbReference type="ARBA" id="ARBA00022694"/>
    </source>
</evidence>
<dbReference type="GO" id="GO:0005524">
    <property type="term" value="F:ATP binding"/>
    <property type="evidence" value="ECO:0007669"/>
    <property type="project" value="UniProtKB-UniRule"/>
</dbReference>
<dbReference type="Gene3D" id="3.40.50.300">
    <property type="entry name" value="P-loop containing nucleotide triphosphate hydrolases"/>
    <property type="match status" value="1"/>
</dbReference>
<keyword evidence="6 10" id="KW-0547">Nucleotide-binding</keyword>
<dbReference type="AlphaFoldDB" id="A0A1T4MYR5"/>
<feature type="site" description="Interaction with substrate tRNA" evidence="10">
    <location>
        <position position="128"/>
    </location>
</feature>
<dbReference type="NCBIfam" id="TIGR00174">
    <property type="entry name" value="miaA"/>
    <property type="match status" value="1"/>
</dbReference>
<comment type="cofactor">
    <cofactor evidence="1 10">
        <name>Mg(2+)</name>
        <dbReference type="ChEBI" id="CHEBI:18420"/>
    </cofactor>
</comment>
<feature type="binding site" evidence="10">
    <location>
        <begin position="13"/>
        <end position="18"/>
    </location>
    <ligand>
        <name>substrate</name>
    </ligand>
</feature>
<proteinExistence type="inferred from homology"/>
<evidence type="ECO:0000256" key="10">
    <source>
        <dbReference type="HAMAP-Rule" id="MF_00185"/>
    </source>
</evidence>
<feature type="site" description="Interaction with substrate tRNA" evidence="10">
    <location>
        <position position="105"/>
    </location>
</feature>
<comment type="caution">
    <text evidence="10">Lacks conserved residue(s) required for the propagation of feature annotation.</text>
</comment>
<dbReference type="GO" id="GO:0006400">
    <property type="term" value="P:tRNA modification"/>
    <property type="evidence" value="ECO:0007669"/>
    <property type="project" value="TreeGrafter"/>
</dbReference>
<dbReference type="Gene3D" id="1.10.287.890">
    <property type="entry name" value="Crystal structure of tRNA isopentenylpyrophosphate transferase (bh2366) domain"/>
    <property type="match status" value="1"/>
</dbReference>
<dbReference type="GO" id="GO:0052381">
    <property type="term" value="F:tRNA dimethylallyltransferase activity"/>
    <property type="evidence" value="ECO:0007669"/>
    <property type="project" value="UniProtKB-UniRule"/>
</dbReference>
<dbReference type="Pfam" id="PF01715">
    <property type="entry name" value="IPPT"/>
    <property type="match status" value="1"/>
</dbReference>